<proteinExistence type="predicted"/>
<evidence type="ECO:0008006" key="3">
    <source>
        <dbReference type="Google" id="ProtNLM"/>
    </source>
</evidence>
<evidence type="ECO:0000313" key="2">
    <source>
        <dbReference type="Proteomes" id="UP000256373"/>
    </source>
</evidence>
<keyword evidence="2" id="KW-1185">Reference proteome</keyword>
<organism evidence="1 2">
    <name type="scientific">Dyadobacter luteus</name>
    <dbReference type="NCBI Taxonomy" id="2259619"/>
    <lineage>
        <taxon>Bacteria</taxon>
        <taxon>Pseudomonadati</taxon>
        <taxon>Bacteroidota</taxon>
        <taxon>Cytophagia</taxon>
        <taxon>Cytophagales</taxon>
        <taxon>Spirosomataceae</taxon>
        <taxon>Dyadobacter</taxon>
    </lineage>
</organism>
<dbReference type="Proteomes" id="UP000256373">
    <property type="component" value="Unassembled WGS sequence"/>
</dbReference>
<sequence length="93" mass="10301">MKRIAIITGLIALLISVSVYAYTISNEPKVTYQTHVISGEVNSPKSIASKVMQEAESIKSQGYRLVDVSMTSIPFGQNDYRIVYVATFERVSP</sequence>
<accession>A0A3D8YGW5</accession>
<name>A0A3D8YGW5_9BACT</name>
<protein>
    <recommendedName>
        <fullName evidence="3">DUF4177 domain-containing protein</fullName>
    </recommendedName>
</protein>
<dbReference type="AlphaFoldDB" id="A0A3D8YGW5"/>
<reference evidence="1 2" key="1">
    <citation type="submission" date="2018-07" db="EMBL/GenBank/DDBJ databases">
        <title>Dyadobacter roseus sp. nov., isolated from rose rhizosphere soil.</title>
        <authorList>
            <person name="Chen L."/>
        </authorList>
    </citation>
    <scope>NUCLEOTIDE SEQUENCE [LARGE SCALE GENOMIC DNA]</scope>
    <source>
        <strain evidence="1 2">RS19</strain>
    </source>
</reference>
<dbReference type="OrthoDB" id="9907424at2"/>
<comment type="caution">
    <text evidence="1">The sequence shown here is derived from an EMBL/GenBank/DDBJ whole genome shotgun (WGS) entry which is preliminary data.</text>
</comment>
<gene>
    <name evidence="1" type="ORF">DSL64_05055</name>
</gene>
<dbReference type="EMBL" id="QNUL01000002">
    <property type="protein sequence ID" value="REA63794.1"/>
    <property type="molecule type" value="Genomic_DNA"/>
</dbReference>
<dbReference type="RefSeq" id="WP_115829545.1">
    <property type="nucleotide sequence ID" value="NZ_QNUL01000002.1"/>
</dbReference>
<evidence type="ECO:0000313" key="1">
    <source>
        <dbReference type="EMBL" id="REA63794.1"/>
    </source>
</evidence>